<protein>
    <submittedName>
        <fullName evidence="1">Uncharacterized protein</fullName>
    </submittedName>
</protein>
<proteinExistence type="predicted"/>
<evidence type="ECO:0000313" key="1">
    <source>
        <dbReference type="EMBL" id="RGM42486.1"/>
    </source>
</evidence>
<organism evidence="1 2">
    <name type="scientific">Phocaeicola vulgatus</name>
    <name type="common">Bacteroides vulgatus</name>
    <dbReference type="NCBI Taxonomy" id="821"/>
    <lineage>
        <taxon>Bacteria</taxon>
        <taxon>Pseudomonadati</taxon>
        <taxon>Bacteroidota</taxon>
        <taxon>Bacteroidia</taxon>
        <taxon>Bacteroidales</taxon>
        <taxon>Bacteroidaceae</taxon>
        <taxon>Phocaeicola</taxon>
    </lineage>
</organism>
<reference evidence="1 2" key="1">
    <citation type="submission" date="2018-08" db="EMBL/GenBank/DDBJ databases">
        <title>A genome reference for cultivated species of the human gut microbiota.</title>
        <authorList>
            <person name="Zou Y."/>
            <person name="Xue W."/>
            <person name="Luo G."/>
        </authorList>
    </citation>
    <scope>NUCLEOTIDE SEQUENCE [LARGE SCALE GENOMIC DNA]</scope>
    <source>
        <strain evidence="1 2">OM08-13BH</strain>
    </source>
</reference>
<dbReference type="Proteomes" id="UP000261003">
    <property type="component" value="Unassembled WGS sequence"/>
</dbReference>
<name>A0A3E4WJQ7_PHOVU</name>
<sequence length="149" mass="16617">MESKIQMEETHVSKVKTPRSAIGSTNQNILNFLRKCTSYQADAIRVMVDIAGKNGDVKSVSAGELLFIHKYLNQGYYKEDGNEYTKLLAHRQARAQILMQSVSPFLEKDKLVSATISLMQITADNAIIEQARQNLPSRPVEHAPNGGKQ</sequence>
<comment type="caution">
    <text evidence="1">The sequence shown here is derived from an EMBL/GenBank/DDBJ whole genome shotgun (WGS) entry which is preliminary data.</text>
</comment>
<accession>A0A3E4WJQ7</accession>
<dbReference type="EMBL" id="QSTG01000025">
    <property type="protein sequence ID" value="RGM42486.1"/>
    <property type="molecule type" value="Genomic_DNA"/>
</dbReference>
<dbReference type="AlphaFoldDB" id="A0A3E4WJQ7"/>
<dbReference type="RefSeq" id="WP_117710683.1">
    <property type="nucleotide sequence ID" value="NZ_QSTG01000025.1"/>
</dbReference>
<gene>
    <name evidence="1" type="ORF">DXC16_14615</name>
</gene>
<evidence type="ECO:0000313" key="2">
    <source>
        <dbReference type="Proteomes" id="UP000261003"/>
    </source>
</evidence>